<evidence type="ECO:0008006" key="3">
    <source>
        <dbReference type="Google" id="ProtNLM"/>
    </source>
</evidence>
<dbReference type="RefSeq" id="WP_154441114.1">
    <property type="nucleotide sequence ID" value="NZ_VUNQ01000030.1"/>
</dbReference>
<protein>
    <recommendedName>
        <fullName evidence="3">ATP F0F1 synthase synthase</fullName>
    </recommendedName>
</protein>
<accession>A0A6N7XY23</accession>
<reference evidence="1 2" key="1">
    <citation type="submission" date="2019-09" db="EMBL/GenBank/DDBJ databases">
        <title>In-depth cultivation of the pig gut microbiome towards novel bacterial diversity and tailored functional studies.</title>
        <authorList>
            <person name="Wylensek D."/>
            <person name="Hitch T.C.A."/>
            <person name="Clavel T."/>
        </authorList>
    </citation>
    <scope>NUCLEOTIDE SEQUENCE [LARGE SCALE GENOMIC DNA]</scope>
    <source>
        <strain evidence="1 2">WCA3-693-APC-4?</strain>
    </source>
</reference>
<comment type="caution">
    <text evidence="1">The sequence shown here is derived from an EMBL/GenBank/DDBJ whole genome shotgun (WGS) entry which is preliminary data.</text>
</comment>
<dbReference type="EMBL" id="VUNQ01000030">
    <property type="protein sequence ID" value="MSU02343.1"/>
    <property type="molecule type" value="Genomic_DNA"/>
</dbReference>
<evidence type="ECO:0000313" key="2">
    <source>
        <dbReference type="Proteomes" id="UP000469523"/>
    </source>
</evidence>
<keyword evidence="2" id="KW-1185">Reference proteome</keyword>
<name>A0A6N7XY23_9FIRM</name>
<organism evidence="1 2">
    <name type="scientific">Tissierella pigra</name>
    <dbReference type="NCBI Taxonomy" id="2607614"/>
    <lineage>
        <taxon>Bacteria</taxon>
        <taxon>Bacillati</taxon>
        <taxon>Bacillota</taxon>
        <taxon>Tissierellia</taxon>
        <taxon>Tissierellales</taxon>
        <taxon>Tissierellaceae</taxon>
        <taxon>Tissierella</taxon>
    </lineage>
</organism>
<dbReference type="AlphaFoldDB" id="A0A6N7XY23"/>
<proteinExistence type="predicted"/>
<sequence length="276" mass="32372">MNHTIGKIRKRGTDFKYRKILTGETLYTLPDNLMHFVEYSPIHNLDEDSWFGIEHFSQKEYCLDLLRGEFISAEYNALLTREEADNLDFIFTYQDNNVYYFQSITRSQLKYRRCISLGDRYSFESNSRDITINLIPDAIYIKDVDIMYFKKLSSISRIFDGISVLYREATQEETTIFLGNDFISLQNDYSAENVKQANRKRIAMAIDTMNRYDNEQKVAVFNSIKEYCSDLIAEDGAFCISSEHELKLLLYGIEQRFYTTADGRERRIANSIITIS</sequence>
<evidence type="ECO:0000313" key="1">
    <source>
        <dbReference type="EMBL" id="MSU02343.1"/>
    </source>
</evidence>
<gene>
    <name evidence="1" type="ORF">FYJ83_12815</name>
</gene>
<dbReference type="Proteomes" id="UP000469523">
    <property type="component" value="Unassembled WGS sequence"/>
</dbReference>